<protein>
    <submittedName>
        <fullName evidence="1">Uncharacterized protein</fullName>
    </submittedName>
</protein>
<name>A0A0F9QPT5_9ZZZZ</name>
<dbReference type="EMBL" id="LAZR01004587">
    <property type="protein sequence ID" value="KKN07278.1"/>
    <property type="molecule type" value="Genomic_DNA"/>
</dbReference>
<accession>A0A0F9QPT5</accession>
<comment type="caution">
    <text evidence="1">The sequence shown here is derived from an EMBL/GenBank/DDBJ whole genome shotgun (WGS) entry which is preliminary data.</text>
</comment>
<feature type="non-terminal residue" evidence="1">
    <location>
        <position position="1"/>
    </location>
</feature>
<reference evidence="1" key="1">
    <citation type="journal article" date="2015" name="Nature">
        <title>Complex archaea that bridge the gap between prokaryotes and eukaryotes.</title>
        <authorList>
            <person name="Spang A."/>
            <person name="Saw J.H."/>
            <person name="Jorgensen S.L."/>
            <person name="Zaremba-Niedzwiedzka K."/>
            <person name="Martijn J."/>
            <person name="Lind A.E."/>
            <person name="van Eijk R."/>
            <person name="Schleper C."/>
            <person name="Guy L."/>
            <person name="Ettema T.J."/>
        </authorList>
    </citation>
    <scope>NUCLEOTIDE SEQUENCE</scope>
</reference>
<evidence type="ECO:0000313" key="1">
    <source>
        <dbReference type="EMBL" id="KKN07278.1"/>
    </source>
</evidence>
<dbReference type="AlphaFoldDB" id="A0A0F9QPT5"/>
<proteinExistence type="predicted"/>
<organism evidence="1">
    <name type="scientific">marine sediment metagenome</name>
    <dbReference type="NCBI Taxonomy" id="412755"/>
    <lineage>
        <taxon>unclassified sequences</taxon>
        <taxon>metagenomes</taxon>
        <taxon>ecological metagenomes</taxon>
    </lineage>
</organism>
<gene>
    <name evidence="1" type="ORF">LCGC14_1068680</name>
</gene>
<sequence length="393" mass="44052">LSVRCESYSAIWKEQHLTVTTLYEEANPNDVLNDLLDTYAKLDGADYSIPASLVNEHPLEHQFVDLSIWEAIEEIADHFFYNPYDDPDAVFTIKHLDLDRAVDHTYGDLTAIQGFTPDDTYSDFTNQVRVIGETDDYLDVLYPEQMIKAEAGTVGWWEKIDPKILYYSDDGKKKCMFPRLNVTQSIQLQGLLMDVLATGQGREYISDEDDDLQYVEVSMDMPDLTAAVAAAILATVAIGVKAVKCSYCGPYIMALSIAMSATMSLLSAVANYAYEVWARPFGTEKLSIEYVANDTAHQQELDGHIVLREIDDPLCDEVLICSQVSDGNLAIVTAQRNRVKFDKVSHLQDEILDKVQINHPHNGLAMEVLVVGITRTYEKGKATKDNVEGWRTA</sequence>